<dbReference type="InterPro" id="IPR012550">
    <property type="entry name" value="DUF1706"/>
</dbReference>
<dbReference type="EMBL" id="JAJNBZ010000026">
    <property type="protein sequence ID" value="MCE5172281.1"/>
    <property type="molecule type" value="Genomic_DNA"/>
</dbReference>
<dbReference type="PANTHER" id="PTHR40658:SF3">
    <property type="entry name" value="CLBS_DFSB FAMILY FOUR-HELIX BUNDLE PROTEIN"/>
    <property type="match status" value="1"/>
</dbReference>
<dbReference type="RefSeq" id="WP_233698505.1">
    <property type="nucleotide sequence ID" value="NZ_JAJNBZ010000026.1"/>
</dbReference>
<dbReference type="InterPro" id="IPR034660">
    <property type="entry name" value="DinB/YfiT-like"/>
</dbReference>
<dbReference type="Pfam" id="PF08020">
    <property type="entry name" value="DUF1706"/>
    <property type="match status" value="1"/>
</dbReference>
<reference evidence="1 2" key="1">
    <citation type="submission" date="2021-11" db="EMBL/GenBank/DDBJ databases">
        <title>Draft genome sequence of Paenibacillus profundus YoMME, a new Gram-positive bacteria with exoelectrogenic properties.</title>
        <authorList>
            <person name="Hubenova Y."/>
            <person name="Hubenova E."/>
            <person name="Manasiev Y."/>
            <person name="Peykov S."/>
            <person name="Mitov M."/>
        </authorList>
    </citation>
    <scope>NUCLEOTIDE SEQUENCE [LARGE SCALE GENOMIC DNA]</scope>
    <source>
        <strain evidence="1 2">YoMME</strain>
    </source>
</reference>
<sequence>MATYAYASKTDLKEEIHKRYLLLDGEYNDIDDSQKDIRLPEVDRTPAEIIAYQLGWLNLVMSWDKNEKEGEVVQMPSPDYKWNQLGELYQSFYKNYSDCTLTELRHLFRDLEKKWLDWIDNLSDDELYTQGVHKWTGDNPNWPMIRWIHINSVAPFTSFRAKIRKWKKNHAKVNLLP</sequence>
<evidence type="ECO:0000313" key="2">
    <source>
        <dbReference type="Proteomes" id="UP001199916"/>
    </source>
</evidence>
<dbReference type="Proteomes" id="UP001199916">
    <property type="component" value="Unassembled WGS sequence"/>
</dbReference>
<dbReference type="Gene3D" id="1.20.120.450">
    <property type="entry name" value="dinb family like domain"/>
    <property type="match status" value="1"/>
</dbReference>
<protein>
    <submittedName>
        <fullName evidence="1">ClbS/DfsB family four-helix bundle protein</fullName>
    </submittedName>
</protein>
<accession>A0ABS8YPM0</accession>
<keyword evidence="2" id="KW-1185">Reference proteome</keyword>
<proteinExistence type="predicted"/>
<organism evidence="1 2">
    <name type="scientific">Paenibacillus profundus</name>
    <dbReference type="NCBI Taxonomy" id="1173085"/>
    <lineage>
        <taxon>Bacteria</taxon>
        <taxon>Bacillati</taxon>
        <taxon>Bacillota</taxon>
        <taxon>Bacilli</taxon>
        <taxon>Bacillales</taxon>
        <taxon>Paenibacillaceae</taxon>
        <taxon>Paenibacillus</taxon>
    </lineage>
</organism>
<comment type="caution">
    <text evidence="1">The sequence shown here is derived from an EMBL/GenBank/DDBJ whole genome shotgun (WGS) entry which is preliminary data.</text>
</comment>
<name>A0ABS8YPM0_9BACL</name>
<evidence type="ECO:0000313" key="1">
    <source>
        <dbReference type="EMBL" id="MCE5172281.1"/>
    </source>
</evidence>
<dbReference type="PANTHER" id="PTHR40658">
    <property type="match status" value="1"/>
</dbReference>
<dbReference type="PIRSF" id="PIRSF031551">
    <property type="entry name" value="DUF1706"/>
    <property type="match status" value="1"/>
</dbReference>
<gene>
    <name evidence="1" type="ORF">LQV63_23665</name>
</gene>